<evidence type="ECO:0000256" key="2">
    <source>
        <dbReference type="ARBA" id="ARBA00022801"/>
    </source>
</evidence>
<dbReference type="GO" id="GO:0052689">
    <property type="term" value="F:carboxylic ester hydrolase activity"/>
    <property type="evidence" value="ECO:0007669"/>
    <property type="project" value="TreeGrafter"/>
</dbReference>
<feature type="chain" id="PRO_5004031857" evidence="3">
    <location>
        <begin position="26"/>
        <end position="372"/>
    </location>
</feature>
<dbReference type="InterPro" id="IPR019819">
    <property type="entry name" value="Carboxylesterase_B_CS"/>
</dbReference>
<gene>
    <name evidence="5" type="ORF">SEPMUDRAFT_128518</name>
</gene>
<protein>
    <submittedName>
        <fullName evidence="5">Alpha/beta-hydrolase</fullName>
    </submittedName>
</protein>
<dbReference type="InterPro" id="IPR050654">
    <property type="entry name" value="AChE-related_enzymes"/>
</dbReference>
<keyword evidence="6" id="KW-1185">Reference proteome</keyword>
<dbReference type="PROSITE" id="PS00941">
    <property type="entry name" value="CARBOXYLESTERASE_B_2"/>
    <property type="match status" value="1"/>
</dbReference>
<dbReference type="AlphaFoldDB" id="M3CAV4"/>
<dbReference type="Proteomes" id="UP000016931">
    <property type="component" value="Unassembled WGS sequence"/>
</dbReference>
<dbReference type="Gene3D" id="3.40.50.1820">
    <property type="entry name" value="alpha/beta hydrolase"/>
    <property type="match status" value="1"/>
</dbReference>
<dbReference type="STRING" id="692275.M3CAV4"/>
<organism evidence="5 6">
    <name type="scientific">Sphaerulina musiva (strain SO2202)</name>
    <name type="common">Poplar stem canker fungus</name>
    <name type="synonym">Septoria musiva</name>
    <dbReference type="NCBI Taxonomy" id="692275"/>
    <lineage>
        <taxon>Eukaryota</taxon>
        <taxon>Fungi</taxon>
        <taxon>Dikarya</taxon>
        <taxon>Ascomycota</taxon>
        <taxon>Pezizomycotina</taxon>
        <taxon>Dothideomycetes</taxon>
        <taxon>Dothideomycetidae</taxon>
        <taxon>Mycosphaerellales</taxon>
        <taxon>Mycosphaerellaceae</taxon>
        <taxon>Sphaerulina</taxon>
    </lineage>
</organism>
<dbReference type="Pfam" id="PF00135">
    <property type="entry name" value="COesterase"/>
    <property type="match status" value="1"/>
</dbReference>
<sequence>MRLLGAGRCVLLLLQLLTTLPFGSAQHAAPRDDELIVSTTSGVVQGTFDPELPNVRQFLGIPFAKPPVGDLRWAAPEALSQEEEQITATELPPSCPQTYSTGASVYHWDVLEFNLQGLNQTGAISEDCLFLSVWTPTQQNVETATTKGQLDAGLPVLVYIYGGAFAGGGIDVPYQIPTQWINRSPNHIVVSLNYRVNIFGFPSAQGLEDQNVGLLDQRLAVEWVKANIAQFQGDPNRITLWGQSAGAASVDMYGYAYPDDPIVAGAIMDSGVAGLLEGISVTDSGGSNFSYVASQVGCPDLADQPEQQLACMRTIDFQTISDFVGHYSGSPGISFVPTPDEKVVFSNYTDRALAGKQASIVSTLPHPSPTLY</sequence>
<dbReference type="PANTHER" id="PTHR43918:SF4">
    <property type="entry name" value="CARBOXYLIC ESTER HYDROLASE"/>
    <property type="match status" value="1"/>
</dbReference>
<dbReference type="InterPro" id="IPR002018">
    <property type="entry name" value="CarbesteraseB"/>
</dbReference>
<dbReference type="OrthoDB" id="408631at2759"/>
<dbReference type="EMBL" id="KB456270">
    <property type="protein sequence ID" value="EMF08945.1"/>
    <property type="molecule type" value="Genomic_DNA"/>
</dbReference>
<dbReference type="GeneID" id="27899355"/>
<keyword evidence="2 5" id="KW-0378">Hydrolase</keyword>
<dbReference type="OMA" id="VMSESTH"/>
<dbReference type="HOGENOM" id="CLU_006586_4_1_1"/>
<dbReference type="eggNOG" id="KOG4389">
    <property type="taxonomic scope" value="Eukaryota"/>
</dbReference>
<comment type="similarity">
    <text evidence="1">Belongs to the type-B carboxylesterase/lipase family.</text>
</comment>
<dbReference type="InterPro" id="IPR029058">
    <property type="entry name" value="AB_hydrolase_fold"/>
</dbReference>
<feature type="domain" description="Carboxylesterase type B" evidence="4">
    <location>
        <begin position="34"/>
        <end position="355"/>
    </location>
</feature>
<evidence type="ECO:0000256" key="1">
    <source>
        <dbReference type="ARBA" id="ARBA00005964"/>
    </source>
</evidence>
<reference evidence="5 6" key="1">
    <citation type="journal article" date="2012" name="PLoS Pathog.">
        <title>Diverse lifestyles and strategies of plant pathogenesis encoded in the genomes of eighteen Dothideomycetes fungi.</title>
        <authorList>
            <person name="Ohm R.A."/>
            <person name="Feau N."/>
            <person name="Henrissat B."/>
            <person name="Schoch C.L."/>
            <person name="Horwitz B.A."/>
            <person name="Barry K.W."/>
            <person name="Condon B.J."/>
            <person name="Copeland A.C."/>
            <person name="Dhillon B."/>
            <person name="Glaser F."/>
            <person name="Hesse C.N."/>
            <person name="Kosti I."/>
            <person name="LaButti K."/>
            <person name="Lindquist E.A."/>
            <person name="Lucas S."/>
            <person name="Salamov A.A."/>
            <person name="Bradshaw R.E."/>
            <person name="Ciuffetti L."/>
            <person name="Hamelin R.C."/>
            <person name="Kema G.H.J."/>
            <person name="Lawrence C."/>
            <person name="Scott J.A."/>
            <person name="Spatafora J.W."/>
            <person name="Turgeon B.G."/>
            <person name="de Wit P.J.G.M."/>
            <person name="Zhong S."/>
            <person name="Goodwin S.B."/>
            <person name="Grigoriev I.V."/>
        </authorList>
    </citation>
    <scope>NUCLEOTIDE SEQUENCE [LARGE SCALE GENOMIC DNA]</scope>
    <source>
        <strain evidence="5 6">SO2202</strain>
    </source>
</reference>
<dbReference type="RefSeq" id="XP_016757066.1">
    <property type="nucleotide sequence ID" value="XM_016902218.1"/>
</dbReference>
<evidence type="ECO:0000256" key="3">
    <source>
        <dbReference type="SAM" id="SignalP"/>
    </source>
</evidence>
<dbReference type="SUPFAM" id="SSF53474">
    <property type="entry name" value="alpha/beta-Hydrolases"/>
    <property type="match status" value="1"/>
</dbReference>
<keyword evidence="3" id="KW-0732">Signal</keyword>
<proteinExistence type="inferred from homology"/>
<evidence type="ECO:0000259" key="4">
    <source>
        <dbReference type="Pfam" id="PF00135"/>
    </source>
</evidence>
<dbReference type="PANTHER" id="PTHR43918">
    <property type="entry name" value="ACETYLCHOLINESTERASE"/>
    <property type="match status" value="1"/>
</dbReference>
<name>M3CAV4_SPHMS</name>
<accession>M3CAV4</accession>
<evidence type="ECO:0000313" key="5">
    <source>
        <dbReference type="EMBL" id="EMF08945.1"/>
    </source>
</evidence>
<feature type="signal peptide" evidence="3">
    <location>
        <begin position="1"/>
        <end position="25"/>
    </location>
</feature>
<evidence type="ECO:0000313" key="6">
    <source>
        <dbReference type="Proteomes" id="UP000016931"/>
    </source>
</evidence>